<feature type="transmembrane region" description="Helical" evidence="8">
    <location>
        <begin position="122"/>
        <end position="145"/>
    </location>
</feature>
<feature type="transmembrane region" description="Helical" evidence="8">
    <location>
        <begin position="415"/>
        <end position="437"/>
    </location>
</feature>
<dbReference type="PANTHER" id="PTHR42810">
    <property type="entry name" value="PURINE PERMEASE C1399.01C-RELATED"/>
    <property type="match status" value="1"/>
</dbReference>
<feature type="transmembrane region" description="Helical" evidence="8">
    <location>
        <begin position="186"/>
        <end position="204"/>
    </location>
</feature>
<dbReference type="InterPro" id="IPR006042">
    <property type="entry name" value="Xan_ur_permease"/>
</dbReference>
<evidence type="ECO:0000256" key="8">
    <source>
        <dbReference type="SAM" id="Phobius"/>
    </source>
</evidence>
<proteinExistence type="inferred from homology"/>
<evidence type="ECO:0000256" key="5">
    <source>
        <dbReference type="ARBA" id="ARBA00022989"/>
    </source>
</evidence>
<feature type="transmembrane region" description="Helical" evidence="8">
    <location>
        <begin position="523"/>
        <end position="545"/>
    </location>
</feature>
<organism evidence="9">
    <name type="scientific">Pseudo-nitzschia australis</name>
    <dbReference type="NCBI Taxonomy" id="44445"/>
    <lineage>
        <taxon>Eukaryota</taxon>
        <taxon>Sar</taxon>
        <taxon>Stramenopiles</taxon>
        <taxon>Ochrophyta</taxon>
        <taxon>Bacillariophyta</taxon>
        <taxon>Bacillariophyceae</taxon>
        <taxon>Bacillariophycidae</taxon>
        <taxon>Bacillariales</taxon>
        <taxon>Bacillariaceae</taxon>
        <taxon>Pseudo-nitzschia</taxon>
    </lineage>
</organism>
<feature type="transmembrane region" description="Helical" evidence="8">
    <location>
        <begin position="88"/>
        <end position="110"/>
    </location>
</feature>
<reference evidence="9" key="1">
    <citation type="submission" date="2021-01" db="EMBL/GenBank/DDBJ databases">
        <authorList>
            <person name="Corre E."/>
            <person name="Pelletier E."/>
            <person name="Niang G."/>
            <person name="Scheremetjew M."/>
            <person name="Finn R."/>
            <person name="Kale V."/>
            <person name="Holt S."/>
            <person name="Cochrane G."/>
            <person name="Meng A."/>
            <person name="Brown T."/>
            <person name="Cohen L."/>
        </authorList>
    </citation>
    <scope>NUCLEOTIDE SEQUENCE</scope>
    <source>
        <strain evidence="9">10249 10 AB</strain>
    </source>
</reference>
<evidence type="ECO:0000313" key="9">
    <source>
        <dbReference type="EMBL" id="CAE0720400.1"/>
    </source>
</evidence>
<feature type="transmembrane region" description="Helical" evidence="8">
    <location>
        <begin position="319"/>
        <end position="344"/>
    </location>
</feature>
<comment type="similarity">
    <text evidence="2">Belongs to the nucleobase:cation symporter-2 (NCS2) (TC 2.A.40) family.</text>
</comment>
<sequence>MSLKGKLIGEGERYSYGPMCMPTLPWKKDKPKLNFYAKDEEIPLLMSIFMGLQHCLAMVGGLITPPLVVFKFTVCGFGQGFCPDLVQYAVSAALITSGICTIINICKIAVPFSEKFSGRPLYIGSGVLSVMGTSFTFLPIFEIAIDQMKRDGIDGRAAYGKMLGTSMVCGLLELGLSVLPAKRLRAIFPPIVTSITVMLIGVALTGTGMKYWGGGVVCAEMGWKTHSQILSQEDLSFPPPFPTCVNGETSELYGSPQYIGLGFSVMAFLVVIELFGSVFMKNCNVILALLFGYMIAGLSDLDGKSYVDTSAIKTADPITFLWVETFPLGFYWPAVVPMVIAYIVTTIETVGDINAVFEASELDTGTEEYNSSIQGGLTADSVNSILAGLFTSMPNTTFSQNNGVIALTKCASKRAGYACGAWLIFLGVFGKVAGVITSIPDCVLGGMTIFLFANVLASGINLTKFVDLESRRNRFIMAFSMALGVGVTVWPYAFLDRRASPYTAAFWQCADCSLGLKGLRNGVSIFLSTGYCIGSVTAIVLNTILPCDVEISYSAVEGTTDAEPKQKSVSDEEEQDGSDHEDGAAKKPAGDEEVGQEKAVELEA</sequence>
<feature type="transmembrane region" description="Helical" evidence="8">
    <location>
        <begin position="283"/>
        <end position="299"/>
    </location>
</feature>
<feature type="transmembrane region" description="Helical" evidence="8">
    <location>
        <begin position="443"/>
        <end position="463"/>
    </location>
</feature>
<keyword evidence="6 8" id="KW-0472">Membrane</keyword>
<evidence type="ECO:0000256" key="6">
    <source>
        <dbReference type="ARBA" id="ARBA00023136"/>
    </source>
</evidence>
<keyword evidence="5 8" id="KW-1133">Transmembrane helix</keyword>
<protein>
    <recommendedName>
        <fullName evidence="10">Purine permease</fullName>
    </recommendedName>
</protein>
<dbReference type="GO" id="GO:0005886">
    <property type="term" value="C:plasma membrane"/>
    <property type="evidence" value="ECO:0007669"/>
    <property type="project" value="UniProtKB-ARBA"/>
</dbReference>
<evidence type="ECO:0000256" key="3">
    <source>
        <dbReference type="ARBA" id="ARBA00022448"/>
    </source>
</evidence>
<feature type="region of interest" description="Disordered" evidence="7">
    <location>
        <begin position="559"/>
        <end position="604"/>
    </location>
</feature>
<dbReference type="EMBL" id="HBIX01018432">
    <property type="protein sequence ID" value="CAE0720400.1"/>
    <property type="molecule type" value="Transcribed_RNA"/>
</dbReference>
<name>A0A7S4EKZ0_9STRA</name>
<keyword evidence="4 8" id="KW-0812">Transmembrane</keyword>
<dbReference type="AlphaFoldDB" id="A0A7S4EKZ0"/>
<feature type="transmembrane region" description="Helical" evidence="8">
    <location>
        <begin position="475"/>
        <end position="493"/>
    </location>
</feature>
<feature type="transmembrane region" description="Helical" evidence="8">
    <location>
        <begin position="42"/>
        <end position="68"/>
    </location>
</feature>
<comment type="subcellular location">
    <subcellularLocation>
        <location evidence="1">Membrane</location>
        <topology evidence="1">Multi-pass membrane protein</topology>
    </subcellularLocation>
</comment>
<dbReference type="InterPro" id="IPR006043">
    <property type="entry name" value="NCS2"/>
</dbReference>
<feature type="transmembrane region" description="Helical" evidence="8">
    <location>
        <begin position="258"/>
        <end position="276"/>
    </location>
</feature>
<feature type="transmembrane region" description="Helical" evidence="8">
    <location>
        <begin position="157"/>
        <end position="179"/>
    </location>
</feature>
<evidence type="ECO:0000256" key="4">
    <source>
        <dbReference type="ARBA" id="ARBA00022692"/>
    </source>
</evidence>
<evidence type="ECO:0000256" key="2">
    <source>
        <dbReference type="ARBA" id="ARBA00008821"/>
    </source>
</evidence>
<gene>
    <name evidence="9" type="ORF">PAUS00366_LOCUS13154</name>
</gene>
<dbReference type="PANTHER" id="PTHR42810:SF2">
    <property type="entry name" value="PURINE PERMEASE C1399.01C-RELATED"/>
    <property type="match status" value="1"/>
</dbReference>
<evidence type="ECO:0000256" key="7">
    <source>
        <dbReference type="SAM" id="MobiDB-lite"/>
    </source>
</evidence>
<feature type="compositionally biased region" description="Basic and acidic residues" evidence="7">
    <location>
        <begin position="577"/>
        <end position="604"/>
    </location>
</feature>
<evidence type="ECO:0008006" key="10">
    <source>
        <dbReference type="Google" id="ProtNLM"/>
    </source>
</evidence>
<evidence type="ECO:0000256" key="1">
    <source>
        <dbReference type="ARBA" id="ARBA00004141"/>
    </source>
</evidence>
<dbReference type="NCBIfam" id="TIGR00801">
    <property type="entry name" value="ncs2"/>
    <property type="match status" value="1"/>
</dbReference>
<dbReference type="Pfam" id="PF00860">
    <property type="entry name" value="Xan_ur_permease"/>
    <property type="match status" value="2"/>
</dbReference>
<dbReference type="GO" id="GO:0042907">
    <property type="term" value="F:xanthine transmembrane transporter activity"/>
    <property type="evidence" value="ECO:0007669"/>
    <property type="project" value="TreeGrafter"/>
</dbReference>
<accession>A0A7S4EKZ0</accession>
<keyword evidence="3" id="KW-0813">Transport</keyword>